<dbReference type="InterPro" id="IPR036259">
    <property type="entry name" value="MFS_trans_sf"/>
</dbReference>
<organism evidence="2 3">
    <name type="scientific">Faecalicatena orotica</name>
    <dbReference type="NCBI Taxonomy" id="1544"/>
    <lineage>
        <taxon>Bacteria</taxon>
        <taxon>Bacillati</taxon>
        <taxon>Bacillota</taxon>
        <taxon>Clostridia</taxon>
        <taxon>Lachnospirales</taxon>
        <taxon>Lachnospiraceae</taxon>
        <taxon>Faecalicatena</taxon>
    </lineage>
</organism>
<evidence type="ECO:0000313" key="3">
    <source>
        <dbReference type="Proteomes" id="UP000245845"/>
    </source>
</evidence>
<keyword evidence="1" id="KW-0472">Membrane</keyword>
<accession>A0A2Y9BLJ9</accession>
<sequence length="472" mass="52167">MGEKKLKTKDILGYTVGSIGDSTSYNFVLSFFSFFMITVAGVSPVVAGTIISVAIAWDAVTDPIIGYLVDNSKSKYGKRRPWMLKSLIPLGASLVLMFLKVDFPQTQKNIYYLILVLIFWTAYTAFNIPYYSFGSVLSDVDSERVRVAAFREVLGYVGIFCASSVPTFIVGKLMENGFNNARSWFVAGIISAVISVSTILLMWRCTRGKERTDEVADAEKMNLKGFFTNVISLMKMKPYVLVIVCALLTNIYLTLFNSSLLYYVTYNMGLGETQASLMFTAMNIVSILFIPFITKSVAVFSKSKVFVICMVFSGVVMILTKFTGIPNITLGCVYVVLVGVGTCAYWMCVFNFLYDVVDYDEFNRGKKRDGIIMSYYSFLLKLGGAVAAAVQGFLLQKSGFDASLAVQNNGALGMIESMFTILPGICVLAAGLVIAFTPLQDKKMNALRLALEKKRAGEEYTIEGFESLVIKK</sequence>
<dbReference type="SUPFAM" id="SSF103473">
    <property type="entry name" value="MFS general substrate transporter"/>
    <property type="match status" value="1"/>
</dbReference>
<dbReference type="RefSeq" id="WP_109733644.1">
    <property type="nucleotide sequence ID" value="NZ_BAAACK010000021.1"/>
</dbReference>
<dbReference type="GO" id="GO:0015293">
    <property type="term" value="F:symporter activity"/>
    <property type="evidence" value="ECO:0007669"/>
    <property type="project" value="InterPro"/>
</dbReference>
<dbReference type="GO" id="GO:0006814">
    <property type="term" value="P:sodium ion transport"/>
    <property type="evidence" value="ECO:0007669"/>
    <property type="project" value="InterPro"/>
</dbReference>
<dbReference type="Pfam" id="PF13347">
    <property type="entry name" value="MFS_2"/>
    <property type="match status" value="1"/>
</dbReference>
<feature type="transmembrane region" description="Helical" evidence="1">
    <location>
        <begin position="82"/>
        <end position="99"/>
    </location>
</feature>
<dbReference type="EMBL" id="QGDL01000020">
    <property type="protein sequence ID" value="PWJ21440.1"/>
    <property type="molecule type" value="Genomic_DNA"/>
</dbReference>
<feature type="transmembrane region" description="Helical" evidence="1">
    <location>
        <begin position="375"/>
        <end position="394"/>
    </location>
</feature>
<feature type="transmembrane region" description="Helical" evidence="1">
    <location>
        <begin position="328"/>
        <end position="354"/>
    </location>
</feature>
<feature type="transmembrane region" description="Helical" evidence="1">
    <location>
        <begin position="153"/>
        <end position="171"/>
    </location>
</feature>
<dbReference type="CDD" id="cd17332">
    <property type="entry name" value="MFS_MelB_like"/>
    <property type="match status" value="1"/>
</dbReference>
<dbReference type="InterPro" id="IPR039672">
    <property type="entry name" value="MFS_2"/>
</dbReference>
<dbReference type="PANTHER" id="PTHR11328:SF24">
    <property type="entry name" value="MAJOR FACILITATOR SUPERFAMILY (MFS) PROFILE DOMAIN-CONTAINING PROTEIN"/>
    <property type="match status" value="1"/>
</dbReference>
<dbReference type="InterPro" id="IPR001927">
    <property type="entry name" value="Na/Gal_symport"/>
</dbReference>
<dbReference type="GO" id="GO:0008643">
    <property type="term" value="P:carbohydrate transport"/>
    <property type="evidence" value="ECO:0007669"/>
    <property type="project" value="InterPro"/>
</dbReference>
<feature type="transmembrane region" description="Helical" evidence="1">
    <location>
        <begin position="111"/>
        <end position="133"/>
    </location>
</feature>
<proteinExistence type="predicted"/>
<dbReference type="PANTHER" id="PTHR11328">
    <property type="entry name" value="MAJOR FACILITATOR SUPERFAMILY DOMAIN-CONTAINING PROTEIN"/>
    <property type="match status" value="1"/>
</dbReference>
<evidence type="ECO:0000256" key="1">
    <source>
        <dbReference type="SAM" id="Phobius"/>
    </source>
</evidence>
<feature type="transmembrane region" description="Helical" evidence="1">
    <location>
        <begin position="414"/>
        <end position="439"/>
    </location>
</feature>
<name>A0A2Y9BLJ9_9FIRM</name>
<evidence type="ECO:0000313" key="2">
    <source>
        <dbReference type="EMBL" id="PWJ21440.1"/>
    </source>
</evidence>
<protein>
    <submittedName>
        <fullName evidence="2">Sugar (Glycoside-pentoside-hexuronide) transporter</fullName>
    </submittedName>
</protein>
<feature type="transmembrane region" description="Helical" evidence="1">
    <location>
        <begin position="239"/>
        <end position="263"/>
    </location>
</feature>
<dbReference type="AlphaFoldDB" id="A0A2Y9BLJ9"/>
<gene>
    <name evidence="2" type="ORF">A8806_1209</name>
</gene>
<comment type="caution">
    <text evidence="2">The sequence shown here is derived from an EMBL/GenBank/DDBJ whole genome shotgun (WGS) entry which is preliminary data.</text>
</comment>
<feature type="transmembrane region" description="Helical" evidence="1">
    <location>
        <begin position="305"/>
        <end position="322"/>
    </location>
</feature>
<dbReference type="NCBIfam" id="TIGR00792">
    <property type="entry name" value="gph"/>
    <property type="match status" value="1"/>
</dbReference>
<dbReference type="GO" id="GO:0005886">
    <property type="term" value="C:plasma membrane"/>
    <property type="evidence" value="ECO:0007669"/>
    <property type="project" value="TreeGrafter"/>
</dbReference>
<keyword evidence="1" id="KW-0812">Transmembrane</keyword>
<reference evidence="2 3" key="1">
    <citation type="submission" date="2018-05" db="EMBL/GenBank/DDBJ databases">
        <title>The Hungate 1000. A catalogue of reference genomes from the rumen microbiome.</title>
        <authorList>
            <person name="Kelly W."/>
        </authorList>
    </citation>
    <scope>NUCLEOTIDE SEQUENCE [LARGE SCALE GENOMIC DNA]</scope>
    <source>
        <strain evidence="2 3">NLAE-zl-C242</strain>
    </source>
</reference>
<keyword evidence="1" id="KW-1133">Transmembrane helix</keyword>
<dbReference type="OrthoDB" id="9764596at2"/>
<feature type="transmembrane region" description="Helical" evidence="1">
    <location>
        <begin position="275"/>
        <end position="293"/>
    </location>
</feature>
<dbReference type="Proteomes" id="UP000245845">
    <property type="component" value="Unassembled WGS sequence"/>
</dbReference>
<dbReference type="Gene3D" id="1.20.1250.20">
    <property type="entry name" value="MFS general substrate transporter like domains"/>
    <property type="match status" value="2"/>
</dbReference>
<feature type="transmembrane region" description="Helical" evidence="1">
    <location>
        <begin position="31"/>
        <end position="57"/>
    </location>
</feature>
<keyword evidence="3" id="KW-1185">Reference proteome</keyword>
<feature type="transmembrane region" description="Helical" evidence="1">
    <location>
        <begin position="183"/>
        <end position="203"/>
    </location>
</feature>